<dbReference type="RefSeq" id="WP_012660123.1">
    <property type="nucleotide sequence ID" value="NC_012030.1"/>
</dbReference>
<accession>B9LWS4</accession>
<dbReference type="CDD" id="cd00198">
    <property type="entry name" value="vWFA"/>
    <property type="match status" value="1"/>
</dbReference>
<feature type="compositionally biased region" description="Basic and acidic residues" evidence="1">
    <location>
        <begin position="199"/>
        <end position="209"/>
    </location>
</feature>
<dbReference type="Gene3D" id="3.40.50.410">
    <property type="entry name" value="von Willebrand factor, type A domain"/>
    <property type="match status" value="1"/>
</dbReference>
<dbReference type="SUPFAM" id="SSF53300">
    <property type="entry name" value="vWA-like"/>
    <property type="match status" value="1"/>
</dbReference>
<reference evidence="3 4" key="1">
    <citation type="journal article" date="2016" name="Stand. Genomic Sci.">
        <title>Complete genome sequence of the Antarctic Halorubrum lacusprofundi type strain ACAM 34.</title>
        <authorList>
            <person name="Anderson I.J."/>
            <person name="DasSarma P."/>
            <person name="Lucas S."/>
            <person name="Copeland A."/>
            <person name="Lapidus A."/>
            <person name="Del Rio T.G."/>
            <person name="Tice H."/>
            <person name="Dalin E."/>
            <person name="Bruce D.C."/>
            <person name="Goodwin L."/>
            <person name="Pitluck S."/>
            <person name="Sims D."/>
            <person name="Brettin T.S."/>
            <person name="Detter J.C."/>
            <person name="Han C.S."/>
            <person name="Larimer F."/>
            <person name="Hauser L."/>
            <person name="Land M."/>
            <person name="Ivanova N."/>
            <person name="Richardson P."/>
            <person name="Cavicchioli R."/>
            <person name="DasSarma S."/>
            <person name="Woese C.R."/>
            <person name="Kyrpides N.C."/>
        </authorList>
    </citation>
    <scope>NUCLEOTIDE SEQUENCE [LARGE SCALE GENOMIC DNA]</scope>
    <source>
        <strain evidence="4">ATCC 49239 / DSM 5036 / JCM 8891 / ACAM 34</strain>
    </source>
</reference>
<dbReference type="KEGG" id="hla:Hlac_3401"/>
<protein>
    <recommendedName>
        <fullName evidence="2">VWFA domain-containing protein</fullName>
    </recommendedName>
</protein>
<proteinExistence type="predicted"/>
<sequence length="209" mass="23045">MDTHITFVLDSSGSMDAIADDTRGGFNTFLKDQRNEEGTATVTLYDFNTTVDQIYETYPVADAPELTDENYKSRGRTALHDAIARAVDETAEDIAAVDQAEQPDNVIIVVLTDGKENASETPKDAVRGRIETRQEADGWEFLFIGANQDAVLTAEGMGIEQDRSLTMAHDGEGTRDAYKSTSETISEARVDGSMSGYNDEDRQRQERDT</sequence>
<feature type="domain" description="VWFA" evidence="2">
    <location>
        <begin position="4"/>
        <end position="194"/>
    </location>
</feature>
<feature type="region of interest" description="Disordered" evidence="1">
    <location>
        <begin position="165"/>
        <end position="209"/>
    </location>
</feature>
<keyword evidence="3" id="KW-0614">Plasmid</keyword>
<dbReference type="InterPro" id="IPR002035">
    <property type="entry name" value="VWF_A"/>
</dbReference>
<evidence type="ECO:0000259" key="2">
    <source>
        <dbReference type="PROSITE" id="PS50234"/>
    </source>
</evidence>
<dbReference type="Pfam" id="PF00092">
    <property type="entry name" value="VWA"/>
    <property type="match status" value="1"/>
</dbReference>
<evidence type="ECO:0000256" key="1">
    <source>
        <dbReference type="SAM" id="MobiDB-lite"/>
    </source>
</evidence>
<dbReference type="eggNOG" id="arCOG07591">
    <property type="taxonomic scope" value="Archaea"/>
</dbReference>
<dbReference type="GeneID" id="7402251"/>
<dbReference type="InterPro" id="IPR036465">
    <property type="entry name" value="vWFA_dom_sf"/>
</dbReference>
<feature type="compositionally biased region" description="Basic and acidic residues" evidence="1">
    <location>
        <begin position="169"/>
        <end position="178"/>
    </location>
</feature>
<dbReference type="PROSITE" id="PS50234">
    <property type="entry name" value="VWFA"/>
    <property type="match status" value="1"/>
</dbReference>
<evidence type="ECO:0000313" key="3">
    <source>
        <dbReference type="EMBL" id="ACM58915.1"/>
    </source>
</evidence>
<organism evidence="3 4">
    <name type="scientific">Halorubrum lacusprofundi (strain ATCC 49239 / DSM 5036 / JCM 8891 / ACAM 34)</name>
    <dbReference type="NCBI Taxonomy" id="416348"/>
    <lineage>
        <taxon>Archaea</taxon>
        <taxon>Methanobacteriati</taxon>
        <taxon>Methanobacteriota</taxon>
        <taxon>Stenosarchaea group</taxon>
        <taxon>Halobacteria</taxon>
        <taxon>Halobacteriales</taxon>
        <taxon>Haloferacaceae</taxon>
        <taxon>Halorubrum</taxon>
    </lineage>
</organism>
<dbReference type="AlphaFoldDB" id="B9LWS4"/>
<keyword evidence="4" id="KW-1185">Reference proteome</keyword>
<gene>
    <name evidence="3" type="ordered locus">Hlac_3401</name>
</gene>
<dbReference type="HOGENOM" id="CLU_080398_0_0_2"/>
<dbReference type="EMBL" id="CP001367">
    <property type="protein sequence ID" value="ACM58915.1"/>
    <property type="molecule type" value="Genomic_DNA"/>
</dbReference>
<geneLocation type="plasmid" evidence="3 4">
    <name>pHLAC01</name>
</geneLocation>
<evidence type="ECO:0000313" key="4">
    <source>
        <dbReference type="Proteomes" id="UP000000740"/>
    </source>
</evidence>
<name>B9LWS4_HALLT</name>
<dbReference type="Proteomes" id="UP000000740">
    <property type="component" value="Plasmid pHLAC01"/>
</dbReference>